<evidence type="ECO:0000259" key="3">
    <source>
        <dbReference type="Pfam" id="PF18152"/>
    </source>
</evidence>
<dbReference type="AlphaFoldDB" id="A0A6J7JAU9"/>
<organism evidence="4">
    <name type="scientific">freshwater metagenome</name>
    <dbReference type="NCBI Taxonomy" id="449393"/>
    <lineage>
        <taxon>unclassified sequences</taxon>
        <taxon>metagenomes</taxon>
        <taxon>ecological metagenomes</taxon>
    </lineage>
</organism>
<proteinExistence type="predicted"/>
<gene>
    <name evidence="4" type="ORF">UFOPK3564_02914</name>
</gene>
<sequence length="347" mass="36754">MMIVMKADATQEEIDTAVSRVQDGGARVHVSAGAERTVIGAVGIDPQQRERLAALATEPGVDRVVPISKPYKLASREFGPDAESALEIAGRTIGGGAFATIAGPCTVESYEQTMSTARTMLEAGVQFFRAGAYKPRSSPYSFQGLGREGLDILRAVKEETGLPIVTELMDVRDVEAVCEVADVIQVGARNMQNYPLLTEIGRSGTATLIKRGLAATIEELLMASEYVLKEGNPHVILCERGIRTFETSTRFTLDIAAVPVLKELTHLPVVVDPSHAAGRRDLVLPLSMAAAAAGADGIIVETHPEPENAVCDGPQQLRADGFATYLRQVEAAAALAGRAPAPVTVPA</sequence>
<dbReference type="InterPro" id="IPR041071">
    <property type="entry name" value="DAHP_snth_FXD"/>
</dbReference>
<dbReference type="NCBIfam" id="NF009239">
    <property type="entry name" value="PRK12595.1"/>
    <property type="match status" value="1"/>
</dbReference>
<dbReference type="InterPro" id="IPR006268">
    <property type="entry name" value="DAHP_syn_2"/>
</dbReference>
<dbReference type="SUPFAM" id="SSF51569">
    <property type="entry name" value="Aldolase"/>
    <property type="match status" value="1"/>
</dbReference>
<protein>
    <submittedName>
        <fullName evidence="4">Unannotated protein</fullName>
    </submittedName>
</protein>
<feature type="domain" description="DAHP synthetase I/KDSA" evidence="2">
    <location>
        <begin position="92"/>
        <end position="329"/>
    </location>
</feature>
<dbReference type="GO" id="GO:0016832">
    <property type="term" value="F:aldehyde-lyase activity"/>
    <property type="evidence" value="ECO:0007669"/>
    <property type="project" value="InterPro"/>
</dbReference>
<dbReference type="InterPro" id="IPR013785">
    <property type="entry name" value="Aldolase_TIM"/>
</dbReference>
<feature type="domain" description="DAHP synthase ferredoxin-like" evidence="3">
    <location>
        <begin position="1"/>
        <end position="69"/>
    </location>
</feature>
<dbReference type="NCBIfam" id="TIGR01361">
    <property type="entry name" value="DAHP_synth_Bsub"/>
    <property type="match status" value="1"/>
</dbReference>
<dbReference type="Gene3D" id="3.20.20.70">
    <property type="entry name" value="Aldolase class I"/>
    <property type="match status" value="1"/>
</dbReference>
<dbReference type="Gene3D" id="3.30.70.1140">
    <property type="entry name" value="Phospho-2-dehydro-3-deoxyheptonate aldolase, domain 1"/>
    <property type="match status" value="1"/>
</dbReference>
<evidence type="ECO:0000256" key="1">
    <source>
        <dbReference type="ARBA" id="ARBA00022679"/>
    </source>
</evidence>
<dbReference type="PANTHER" id="PTHR43018">
    <property type="entry name" value="PHOSPHO-2-DEHYDRO-3-DEOXYHEPTONATE ALDOLASE"/>
    <property type="match status" value="1"/>
</dbReference>
<keyword evidence="1" id="KW-0808">Transferase</keyword>
<evidence type="ECO:0000313" key="4">
    <source>
        <dbReference type="EMBL" id="CAB4940448.1"/>
    </source>
</evidence>
<accession>A0A6J7JAU9</accession>
<dbReference type="InterPro" id="IPR052899">
    <property type="entry name" value="Class-I_DAHP_synthase"/>
</dbReference>
<dbReference type="InterPro" id="IPR006218">
    <property type="entry name" value="DAHP1/KDSA"/>
</dbReference>
<name>A0A6J7JAU9_9ZZZZ</name>
<evidence type="ECO:0000259" key="2">
    <source>
        <dbReference type="Pfam" id="PF00793"/>
    </source>
</evidence>
<dbReference type="GO" id="GO:0016740">
    <property type="term" value="F:transferase activity"/>
    <property type="evidence" value="ECO:0007669"/>
    <property type="project" value="UniProtKB-KW"/>
</dbReference>
<dbReference type="EMBL" id="CAFBMK010000238">
    <property type="protein sequence ID" value="CAB4940448.1"/>
    <property type="molecule type" value="Genomic_DNA"/>
</dbReference>
<dbReference type="PANTHER" id="PTHR43018:SF2">
    <property type="entry name" value="PHOSPHO-2-DEHYDRO-3-DEOXYHEPTONATE ALDOLASE"/>
    <property type="match status" value="1"/>
</dbReference>
<dbReference type="NCBIfam" id="NF006421">
    <property type="entry name" value="PRK08673.1"/>
    <property type="match status" value="1"/>
</dbReference>
<dbReference type="Pfam" id="PF00793">
    <property type="entry name" value="DAHP_synth_1"/>
    <property type="match status" value="1"/>
</dbReference>
<reference evidence="4" key="1">
    <citation type="submission" date="2020-05" db="EMBL/GenBank/DDBJ databases">
        <authorList>
            <person name="Chiriac C."/>
            <person name="Salcher M."/>
            <person name="Ghai R."/>
            <person name="Kavagutti S V."/>
        </authorList>
    </citation>
    <scope>NUCLEOTIDE SEQUENCE</scope>
</reference>
<dbReference type="GO" id="GO:0009073">
    <property type="term" value="P:aromatic amino acid family biosynthetic process"/>
    <property type="evidence" value="ECO:0007669"/>
    <property type="project" value="InterPro"/>
</dbReference>
<dbReference type="Pfam" id="PF18152">
    <property type="entry name" value="DAHP_snth_FXD"/>
    <property type="match status" value="1"/>
</dbReference>